<dbReference type="PROSITE" id="PS50075">
    <property type="entry name" value="CARRIER"/>
    <property type="match status" value="2"/>
</dbReference>
<dbReference type="SUPFAM" id="SSF56801">
    <property type="entry name" value="Acetyl-CoA synthetase-like"/>
    <property type="match status" value="2"/>
</dbReference>
<evidence type="ECO:0000256" key="5">
    <source>
        <dbReference type="ARBA" id="ARBA00022598"/>
    </source>
</evidence>
<dbReference type="PROSITE" id="PS00455">
    <property type="entry name" value="AMP_BINDING"/>
    <property type="match status" value="1"/>
</dbReference>
<dbReference type="CDD" id="cd19534">
    <property type="entry name" value="E_NRPS"/>
    <property type="match status" value="1"/>
</dbReference>
<dbReference type="InterPro" id="IPR023213">
    <property type="entry name" value="CAT-like_dom_sf"/>
</dbReference>
<dbReference type="Gene3D" id="1.10.1200.10">
    <property type="entry name" value="ACP-like"/>
    <property type="match status" value="2"/>
</dbReference>
<dbReference type="GO" id="GO:0017000">
    <property type="term" value="P:antibiotic biosynthetic process"/>
    <property type="evidence" value="ECO:0007669"/>
    <property type="project" value="UniProtKB-KW"/>
</dbReference>
<protein>
    <submittedName>
        <fullName evidence="10">Non-ribosomal peptide synthase domain TIGR01720/amino acid adenylation domain-containing protein</fullName>
    </submittedName>
</protein>
<dbReference type="GO" id="GO:0005829">
    <property type="term" value="C:cytosol"/>
    <property type="evidence" value="ECO:0007669"/>
    <property type="project" value="TreeGrafter"/>
</dbReference>
<dbReference type="FunFam" id="3.30.300.30:FF:000010">
    <property type="entry name" value="Enterobactin synthetase component F"/>
    <property type="match status" value="2"/>
</dbReference>
<proteinExistence type="inferred from homology"/>
<dbReference type="Pfam" id="PF00501">
    <property type="entry name" value="AMP-binding"/>
    <property type="match status" value="1"/>
</dbReference>
<keyword evidence="8" id="KW-0511">Multifunctional enzyme</keyword>
<dbReference type="NCBIfam" id="TIGR01720">
    <property type="entry name" value="NRPS-para261"/>
    <property type="match status" value="1"/>
</dbReference>
<dbReference type="InterPro" id="IPR020845">
    <property type="entry name" value="AMP-binding_CS"/>
</dbReference>
<dbReference type="InterPro" id="IPR020806">
    <property type="entry name" value="PKS_PP-bd"/>
</dbReference>
<feature type="non-terminal residue" evidence="10">
    <location>
        <position position="1"/>
    </location>
</feature>
<organism evidence="10 11">
    <name type="scientific">Fontibacillus panacisegetis</name>
    <dbReference type="NCBI Taxonomy" id="670482"/>
    <lineage>
        <taxon>Bacteria</taxon>
        <taxon>Bacillati</taxon>
        <taxon>Bacillota</taxon>
        <taxon>Bacilli</taxon>
        <taxon>Bacillales</taxon>
        <taxon>Paenibacillaceae</taxon>
        <taxon>Fontibacillus</taxon>
    </lineage>
</organism>
<evidence type="ECO:0000256" key="4">
    <source>
        <dbReference type="ARBA" id="ARBA00022553"/>
    </source>
</evidence>
<evidence type="ECO:0000313" key="10">
    <source>
        <dbReference type="EMBL" id="SDG48456.1"/>
    </source>
</evidence>
<dbReference type="Pfam" id="PF13193">
    <property type="entry name" value="AMP-binding_C"/>
    <property type="match status" value="2"/>
</dbReference>
<dbReference type="InterPro" id="IPR000873">
    <property type="entry name" value="AMP-dep_synth/lig_dom"/>
</dbReference>
<evidence type="ECO:0000313" key="11">
    <source>
        <dbReference type="Proteomes" id="UP000198972"/>
    </source>
</evidence>
<keyword evidence="4" id="KW-0597">Phosphoprotein</keyword>
<evidence type="ECO:0000256" key="8">
    <source>
        <dbReference type="ARBA" id="ARBA00023268"/>
    </source>
</evidence>
<keyword evidence="6" id="KW-0677">Repeat</keyword>
<dbReference type="InterPro" id="IPR025110">
    <property type="entry name" value="AMP-bd_C"/>
</dbReference>
<dbReference type="FunFam" id="3.40.50.12780:FF:000012">
    <property type="entry name" value="Non-ribosomal peptide synthetase"/>
    <property type="match status" value="1"/>
</dbReference>
<evidence type="ECO:0000256" key="6">
    <source>
        <dbReference type="ARBA" id="ARBA00022737"/>
    </source>
</evidence>
<evidence type="ECO:0000256" key="3">
    <source>
        <dbReference type="ARBA" id="ARBA00022450"/>
    </source>
</evidence>
<dbReference type="Gene3D" id="3.30.300.30">
    <property type="match status" value="2"/>
</dbReference>
<sequence length="1787" mass="203784">KPLNNVSIYILDSVSRLCPVGVVGELCVAGVSVGRGYVNDELRTKRAFFEDPFVMNGDKEFSGVQRMYRTGDLARWLPDGTIEYLGRMDEQVKVRGYRIELGEIESVIRKQTGVRDVAVIAREDQSGDKYICAYVVSEDQANEVEVDVAQIKSEIKKDLPEYMIPSYFLTLEKLPVTANGKLDRRALPEPAMLGTKEYTAPRNELEETLVAIFREVLGLEQVSIDDSFFELGGHSLRAIRVVNLIESNVGIRLPLKILFERSTVMELSGMLKNMEKTTYEAIPQVEKQSYYPMSSAQKRMYIMNKMEDLGTVYNMPSVMKIEGKLELDKIKQVCQKLTQRHEGLRTSFHMVEGELVQKVEDEVEIDFAYEEIDDVEGMAATPPINELLEEFLRPFNLGEAPLLRIKVVKYGEEKNLLMFDMHHIISDGATMNIITKEFSQMYNGEKLKALNVQYKDYSEWMRKKDISNQEAYWIDQLSDDIPVLDLPLDYPRPQSQQFSGAAFDTNISAMTKAQVQQLCKQTGTTEYMALLSTLMVLLHKYSRQEDIIIGSPISGRTHEDTENVIGMFVNTLAMRGKPEGQKSYADFLAEIKETCLKGYENQEYPFEDVVDKVNVKRDMSRNPIFDVMFVLQNNEEEEVSTQGVAFEEVETGSKIAKFDLTVTVDITPDGYMVNWEYCDELFKEETIRRMAAHFGQILQEITKAPAKQISEIEVITEVEKDQILIDFNETKAEYAKDKSIKQLFEEQVKNTPKRVAVVYEDQQVTYEELNKRANIIARQLRKEISDEEIVGIILERDINMISALLGVVKSGGTYLPIDPEAPSDRIQYTLEDSNVQMLLTSKNVSIDVSFNGKVVYIEDLLMAKVNSRNLAITVPPSQALYVIYTSGTTGNPKGTIIEHRNVVRLLKNSEFQFDFDENDVWSMFHSTNFDFSVWEMYGALLYGGKLIVIPKSATKDSYAFLDILSREKVTVLNQVPSSFYELMQTELTEVNRELYLKYLIFGGEALNSRKLKNWYEKHPSTTVVNMYGITETTVHVTYKEITAAEIDKGISNIGKAIPTTKVYVMNGNKMCGIGMQGELCVGGDGVARGYLNRPELTSARFVDNPYAAGERMYRSGDLARWLPDGNIEYLGRIDDQVKIRGYRIELGEIENVLRNKNGIRDVAVIVREDQVGDKFICAYVVNDHPAEELNVLQVKDAIRKDLPEYMIPAHIMEIDKLPITANGKLDRKRLPEPIVQSDKEYVAPRNDMEEKLVEIFENVLGIQKIGIDDNFFEMGGDSIKAIRVISKLREAGYDLSVKNLMMERSIRFIAEKTEVIVNGMQKYSQEEVVGEVKLTPIQHQFYEWNMAEPQHYNQAIMLDSSQKLNLESINKALEAIIRHHDILRAVYTLDGVQEILSVEQSKMYDLKVLDLHNISEQFQVKTIVEEECNKIQESIHLSDGPLMKVGLFQTNEGDHLFLCLHHLVVDGVSWRIIVEDFELAYEQSERGEVAKLPMKTASYQEWAEALSDYANSNEIEGEVNYWIEISKNALTGHIQGKSDHGEGETKLVSVELDEEKTNKLLYDSGSAYHTEINDLLLTGLARSVTQWTGQNHVTIDLEGHGREPIHKPLEIDRTVGWFTSIYPVILRCSEQDIEQDIYLVKEMLRKIPNRGMGYGVIKYFRNELPELRAADLCFNYLGEVDNETNENNFMKISDLPTGETVSQSNRLVNSLTINASVTNKKLLMEITFNEGQYSLERINEFAEYYTKALSEIIDHCTSKETSSYTASDFGDLELDMSEFNEIMKSYS</sequence>
<keyword evidence="11" id="KW-1185">Reference proteome</keyword>
<dbReference type="GO" id="GO:0044550">
    <property type="term" value="P:secondary metabolite biosynthetic process"/>
    <property type="evidence" value="ECO:0007669"/>
    <property type="project" value="UniProtKB-ARBA"/>
</dbReference>
<dbReference type="Gene3D" id="3.30.559.10">
    <property type="entry name" value="Chloramphenicol acetyltransferase-like domain"/>
    <property type="match status" value="2"/>
</dbReference>
<dbReference type="Pfam" id="PF00550">
    <property type="entry name" value="PP-binding"/>
    <property type="match status" value="2"/>
</dbReference>
<dbReference type="STRING" id="670482.SAMN04488542_1471"/>
<dbReference type="FunFam" id="1.10.1200.10:FF:000005">
    <property type="entry name" value="Nonribosomal peptide synthetase 1"/>
    <property type="match status" value="2"/>
</dbReference>
<gene>
    <name evidence="10" type="ORF">SAMN04488542_1471</name>
</gene>
<dbReference type="SUPFAM" id="SSF52777">
    <property type="entry name" value="CoA-dependent acyltransferases"/>
    <property type="match status" value="4"/>
</dbReference>
<evidence type="ECO:0000256" key="7">
    <source>
        <dbReference type="ARBA" id="ARBA00023194"/>
    </source>
</evidence>
<dbReference type="FunFam" id="3.40.50.980:FF:000001">
    <property type="entry name" value="Non-ribosomal peptide synthetase"/>
    <property type="match status" value="1"/>
</dbReference>
<dbReference type="NCBIfam" id="TIGR01733">
    <property type="entry name" value="AA-adenyl-dom"/>
    <property type="match status" value="1"/>
</dbReference>
<evidence type="ECO:0000259" key="9">
    <source>
        <dbReference type="PROSITE" id="PS50075"/>
    </source>
</evidence>
<accession>A0A1G7ULS2</accession>
<dbReference type="Gene3D" id="2.30.38.10">
    <property type="entry name" value="Luciferase, Domain 3"/>
    <property type="match status" value="2"/>
</dbReference>
<evidence type="ECO:0000256" key="1">
    <source>
        <dbReference type="ARBA" id="ARBA00001957"/>
    </source>
</evidence>
<dbReference type="InterPro" id="IPR006162">
    <property type="entry name" value="Ppantetheine_attach_site"/>
</dbReference>
<dbReference type="InterPro" id="IPR036736">
    <property type="entry name" value="ACP-like_sf"/>
</dbReference>
<dbReference type="EMBL" id="FNBG01000047">
    <property type="protein sequence ID" value="SDG48456.1"/>
    <property type="molecule type" value="Genomic_DNA"/>
</dbReference>
<feature type="domain" description="Carrier" evidence="9">
    <location>
        <begin position="200"/>
        <end position="275"/>
    </location>
</feature>
<dbReference type="InterPro" id="IPR001242">
    <property type="entry name" value="Condensation_dom"/>
</dbReference>
<dbReference type="Pfam" id="PF00668">
    <property type="entry name" value="Condensation"/>
    <property type="match status" value="2"/>
</dbReference>
<dbReference type="PROSITE" id="PS00012">
    <property type="entry name" value="PHOSPHOPANTETHEINE"/>
    <property type="match status" value="2"/>
</dbReference>
<dbReference type="FunFam" id="3.40.50.980:FF:000002">
    <property type="entry name" value="Enterobactin synthetase component F"/>
    <property type="match status" value="1"/>
</dbReference>
<dbReference type="InterPro" id="IPR009081">
    <property type="entry name" value="PP-bd_ACP"/>
</dbReference>
<keyword evidence="3" id="KW-0596">Phosphopantetheine</keyword>
<comment type="cofactor">
    <cofactor evidence="1">
        <name>pantetheine 4'-phosphate</name>
        <dbReference type="ChEBI" id="CHEBI:47942"/>
    </cofactor>
</comment>
<dbReference type="CDD" id="cd17643">
    <property type="entry name" value="A_NRPS_Cytc1-like"/>
    <property type="match status" value="1"/>
</dbReference>
<dbReference type="Gene3D" id="3.40.50.980">
    <property type="match status" value="2"/>
</dbReference>
<dbReference type="InterPro" id="IPR010060">
    <property type="entry name" value="NRPS_synth"/>
</dbReference>
<dbReference type="SMART" id="SM00823">
    <property type="entry name" value="PKS_PP"/>
    <property type="match status" value="1"/>
</dbReference>
<dbReference type="InterPro" id="IPR010071">
    <property type="entry name" value="AA_adenyl_dom"/>
</dbReference>
<reference evidence="10 11" key="1">
    <citation type="submission" date="2016-10" db="EMBL/GenBank/DDBJ databases">
        <authorList>
            <person name="de Groot N.N."/>
        </authorList>
    </citation>
    <scope>NUCLEOTIDE SEQUENCE [LARGE SCALE GENOMIC DNA]</scope>
    <source>
        <strain evidence="10 11">DSM 28129</strain>
    </source>
</reference>
<dbReference type="GO" id="GO:0031177">
    <property type="term" value="F:phosphopantetheine binding"/>
    <property type="evidence" value="ECO:0007669"/>
    <property type="project" value="InterPro"/>
</dbReference>
<dbReference type="PANTHER" id="PTHR45527:SF14">
    <property type="entry name" value="PLIPASTATIN SYNTHASE SUBUNIT B"/>
    <property type="match status" value="1"/>
</dbReference>
<keyword evidence="7" id="KW-0045">Antibiotic biosynthesis</keyword>
<comment type="similarity">
    <text evidence="2">Belongs to the ATP-dependent AMP-binding enzyme family.</text>
</comment>
<dbReference type="InterPro" id="IPR045851">
    <property type="entry name" value="AMP-bd_C_sf"/>
</dbReference>
<dbReference type="Gene3D" id="3.30.559.30">
    <property type="entry name" value="Nonribosomal peptide synthetase, condensation domain"/>
    <property type="match status" value="2"/>
</dbReference>
<dbReference type="OrthoDB" id="9765680at2"/>
<dbReference type="GO" id="GO:0043041">
    <property type="term" value="P:amino acid activation for nonribosomal peptide biosynthetic process"/>
    <property type="evidence" value="ECO:0007669"/>
    <property type="project" value="TreeGrafter"/>
</dbReference>
<dbReference type="CDD" id="cd19531">
    <property type="entry name" value="LCL_NRPS-like"/>
    <property type="match status" value="1"/>
</dbReference>
<dbReference type="GO" id="GO:0016874">
    <property type="term" value="F:ligase activity"/>
    <property type="evidence" value="ECO:0007669"/>
    <property type="project" value="UniProtKB-KW"/>
</dbReference>
<dbReference type="GO" id="GO:0008610">
    <property type="term" value="P:lipid biosynthetic process"/>
    <property type="evidence" value="ECO:0007669"/>
    <property type="project" value="UniProtKB-ARBA"/>
</dbReference>
<evidence type="ECO:0000256" key="2">
    <source>
        <dbReference type="ARBA" id="ARBA00006432"/>
    </source>
</evidence>
<feature type="domain" description="Carrier" evidence="9">
    <location>
        <begin position="1243"/>
        <end position="1320"/>
    </location>
</feature>
<dbReference type="PANTHER" id="PTHR45527">
    <property type="entry name" value="NONRIBOSOMAL PEPTIDE SYNTHETASE"/>
    <property type="match status" value="1"/>
</dbReference>
<keyword evidence="5" id="KW-0436">Ligase</keyword>
<name>A0A1G7ULS2_9BACL</name>
<dbReference type="SUPFAM" id="SSF47336">
    <property type="entry name" value="ACP-like"/>
    <property type="match status" value="2"/>
</dbReference>
<dbReference type="Proteomes" id="UP000198972">
    <property type="component" value="Unassembled WGS sequence"/>
</dbReference>